<dbReference type="GeneID" id="94841460"/>
<keyword evidence="4" id="KW-1185">Reference proteome</keyword>
<comment type="caution">
    <text evidence="3">The sequence shown here is derived from an EMBL/GenBank/DDBJ whole genome shotgun (WGS) entry which is preliminary data.</text>
</comment>
<dbReference type="RefSeq" id="XP_068356425.1">
    <property type="nucleotide sequence ID" value="XM_068506756.1"/>
</dbReference>
<dbReference type="PANTHER" id="PTHR12730:SF0">
    <property type="entry name" value="PROTEIN SDA1 HOMOLOG"/>
    <property type="match status" value="1"/>
</dbReference>
<evidence type="ECO:0000259" key="2">
    <source>
        <dbReference type="Pfam" id="PF08158"/>
    </source>
</evidence>
<comment type="function">
    <text evidence="1">Required for 60S pre-ribosomal subunits export to the cytoplasm.</text>
</comment>
<dbReference type="InterPro" id="IPR012977">
    <property type="entry name" value="SDA1_N"/>
</dbReference>
<dbReference type="VEuPathDB" id="TrichDB:TRFO_29382"/>
<protein>
    <recommendedName>
        <fullName evidence="1">Protein SDA1</fullName>
    </recommendedName>
</protein>
<accession>A0A1J4JVX7</accession>
<organism evidence="3 4">
    <name type="scientific">Tritrichomonas foetus</name>
    <dbReference type="NCBI Taxonomy" id="1144522"/>
    <lineage>
        <taxon>Eukaryota</taxon>
        <taxon>Metamonada</taxon>
        <taxon>Parabasalia</taxon>
        <taxon>Tritrichomonadida</taxon>
        <taxon>Tritrichomonadidae</taxon>
        <taxon>Tritrichomonas</taxon>
    </lineage>
</organism>
<evidence type="ECO:0000313" key="3">
    <source>
        <dbReference type="EMBL" id="OHT03289.1"/>
    </source>
</evidence>
<reference evidence="3" key="1">
    <citation type="submission" date="2016-10" db="EMBL/GenBank/DDBJ databases">
        <authorList>
            <person name="Benchimol M."/>
            <person name="Almeida L.G."/>
            <person name="Vasconcelos A.T."/>
            <person name="Perreira-Neves A."/>
            <person name="Rosa I.A."/>
            <person name="Tasca T."/>
            <person name="Bogo M.R."/>
            <person name="de Souza W."/>
        </authorList>
    </citation>
    <scope>NUCLEOTIDE SEQUENCE [LARGE SCALE GENOMIC DNA]</scope>
    <source>
        <strain evidence="3">K</strain>
    </source>
</reference>
<gene>
    <name evidence="3" type="ORF">TRFO_29382</name>
</gene>
<dbReference type="InterPro" id="IPR027312">
    <property type="entry name" value="Sda1"/>
</dbReference>
<keyword evidence="1" id="KW-0539">Nucleus</keyword>
<dbReference type="GO" id="GO:0015031">
    <property type="term" value="P:protein transport"/>
    <property type="evidence" value="ECO:0007669"/>
    <property type="project" value="UniProtKB-KW"/>
</dbReference>
<dbReference type="EMBL" id="MLAK01000833">
    <property type="protein sequence ID" value="OHT03289.1"/>
    <property type="molecule type" value="Genomic_DNA"/>
</dbReference>
<dbReference type="PANTHER" id="PTHR12730">
    <property type="entry name" value="HSDA/SDA1-RELATED"/>
    <property type="match status" value="1"/>
</dbReference>
<dbReference type="Pfam" id="PF08158">
    <property type="entry name" value="SDA1_HEAT"/>
    <property type="match status" value="1"/>
</dbReference>
<keyword evidence="1" id="KW-0813">Transport</keyword>
<comment type="similarity">
    <text evidence="1">Belongs to the SDA1 family.</text>
</comment>
<dbReference type="Proteomes" id="UP000179807">
    <property type="component" value="Unassembled WGS sequence"/>
</dbReference>
<dbReference type="SUPFAM" id="SSF48371">
    <property type="entry name" value="ARM repeat"/>
    <property type="match status" value="1"/>
</dbReference>
<comment type="subcellular location">
    <subcellularLocation>
        <location evidence="1">Nucleus</location>
        <location evidence="1">Nucleolus</location>
    </subcellularLocation>
</comment>
<name>A0A1J4JVX7_9EUKA</name>
<evidence type="ECO:0000256" key="1">
    <source>
        <dbReference type="RuleBase" id="RU365057"/>
    </source>
</evidence>
<proteinExistence type="inferred from homology"/>
<keyword evidence="1" id="KW-0690">Ribosome biogenesis</keyword>
<sequence length="580" mass="66845">MQDFVFRNPADHVEEIKQSFDEFTHLLALYADQPKEINKSFLKLLYDLSHIIHHHPDLATKFADQICSFLETHPESLPHDVRIQLVQAVMVLHNKSVIDTVSIINKLIPLFKLNDKNIRRCIFGHFILKLPFHQTNITKRELQKFVSTDYDARIAFKVLQLIIDIFHKENTEDLKTINFVARCINSNDPRVINTIVAFFLDPYLPRDTSEIDLEEARKKAELSLQVGKKTKSREKTLEKIKKMKVPLPQEPVQVISFIDDPQKFSIRLFALLSAPENGKVFRTREAQLRAMSLLSKIIATFQLDFDQFFNWAARFVRPAYDEITKMLAIIASAVHPLTSPDTLEDLLRNIANKFVADHLDEEVIVIGLNTIREICAKNPHGMTETLLSDLIMYKKSNVKGVVIAARSLIQLYRDVNPDLLPKRERGKPTEEDEQKVTLQYGEVKVDTEIKGIGSAALERPITQEEFQKSRVFGDNDGDGVEDDDPDRLEVDEDTLLEGSRVHKLTREEKIEIAREGKSEHKFRDRMADKTAGFSNKEKLKNKPFRLTRFRHAAGKNKDKSLSAVQKLQKKREGIIKMRYS</sequence>
<feature type="domain" description="SDA1 N-terminal" evidence="2">
    <location>
        <begin position="48"/>
        <end position="396"/>
    </location>
</feature>
<dbReference type="GO" id="GO:0005730">
    <property type="term" value="C:nucleolus"/>
    <property type="evidence" value="ECO:0007669"/>
    <property type="project" value="UniProtKB-SubCell"/>
</dbReference>
<dbReference type="InterPro" id="IPR016024">
    <property type="entry name" value="ARM-type_fold"/>
</dbReference>
<keyword evidence="1" id="KW-0653">Protein transport</keyword>
<dbReference type="GO" id="GO:0000055">
    <property type="term" value="P:ribosomal large subunit export from nucleus"/>
    <property type="evidence" value="ECO:0007669"/>
    <property type="project" value="UniProtKB-UniRule"/>
</dbReference>
<dbReference type="GO" id="GO:0042273">
    <property type="term" value="P:ribosomal large subunit biogenesis"/>
    <property type="evidence" value="ECO:0007669"/>
    <property type="project" value="UniProtKB-UniRule"/>
</dbReference>
<dbReference type="OrthoDB" id="2196187at2759"/>
<dbReference type="AlphaFoldDB" id="A0A1J4JVX7"/>
<evidence type="ECO:0000313" key="4">
    <source>
        <dbReference type="Proteomes" id="UP000179807"/>
    </source>
</evidence>